<name>A0AAV4SV07_9ARAC</name>
<organism evidence="1 2">
    <name type="scientific">Caerostris darwini</name>
    <dbReference type="NCBI Taxonomy" id="1538125"/>
    <lineage>
        <taxon>Eukaryota</taxon>
        <taxon>Metazoa</taxon>
        <taxon>Ecdysozoa</taxon>
        <taxon>Arthropoda</taxon>
        <taxon>Chelicerata</taxon>
        <taxon>Arachnida</taxon>
        <taxon>Araneae</taxon>
        <taxon>Araneomorphae</taxon>
        <taxon>Entelegynae</taxon>
        <taxon>Araneoidea</taxon>
        <taxon>Araneidae</taxon>
        <taxon>Caerostris</taxon>
    </lineage>
</organism>
<evidence type="ECO:0000313" key="2">
    <source>
        <dbReference type="Proteomes" id="UP001054837"/>
    </source>
</evidence>
<accession>A0AAV4SV07</accession>
<evidence type="ECO:0000313" key="1">
    <source>
        <dbReference type="EMBL" id="GIY38258.1"/>
    </source>
</evidence>
<dbReference type="Proteomes" id="UP001054837">
    <property type="component" value="Unassembled WGS sequence"/>
</dbReference>
<dbReference type="AlphaFoldDB" id="A0AAV4SV07"/>
<proteinExistence type="predicted"/>
<dbReference type="EMBL" id="BPLQ01008573">
    <property type="protein sequence ID" value="GIY38258.1"/>
    <property type="molecule type" value="Genomic_DNA"/>
</dbReference>
<reference evidence="1 2" key="1">
    <citation type="submission" date="2021-06" db="EMBL/GenBank/DDBJ databases">
        <title>Caerostris darwini draft genome.</title>
        <authorList>
            <person name="Kono N."/>
            <person name="Arakawa K."/>
        </authorList>
    </citation>
    <scope>NUCLEOTIDE SEQUENCE [LARGE SCALE GENOMIC DNA]</scope>
</reference>
<keyword evidence="2" id="KW-1185">Reference proteome</keyword>
<gene>
    <name evidence="1" type="ORF">CDAR_107031</name>
</gene>
<sequence length="96" mass="11022">MQLMEMTHTTSDGTASRCVLQQRRNLVLRQFKIHVFIAVSLVINQDLESGMPIGPSCHFSSSERRFDVANEFRVFLTHGTVLSALIEWNKDSHHCY</sequence>
<protein>
    <submittedName>
        <fullName evidence="1">Uncharacterized protein</fullName>
    </submittedName>
</protein>
<comment type="caution">
    <text evidence="1">The sequence shown here is derived from an EMBL/GenBank/DDBJ whole genome shotgun (WGS) entry which is preliminary data.</text>
</comment>